<evidence type="ECO:0000313" key="4">
    <source>
        <dbReference type="Proteomes" id="UP000032049"/>
    </source>
</evidence>
<dbReference type="Proteomes" id="UP000032049">
    <property type="component" value="Unassembled WGS sequence"/>
</dbReference>
<evidence type="ECO:0000313" key="3">
    <source>
        <dbReference type="EMBL" id="KIO77545.1"/>
    </source>
</evidence>
<accession>A0A0D0GMX8</accession>
<proteinExistence type="predicted"/>
<evidence type="ECO:0000259" key="2">
    <source>
        <dbReference type="Pfam" id="PF09314"/>
    </source>
</evidence>
<sequence length="368" mass="42273">MRIAIIGTRGIPNYYGGFEQCAEYLALGLVKRGFEVIVYNSHNHPYQEKEWNGVKLIHCYDPEDKIGTAGQFIYDLNCILDVRKQHCDIILQLGYTSSSVWGWMLPKKVVVTTNMDGLEWKRTKYSEKVKKFLKYAESLGVKYSDHLIADSIGIQDYLKEKYKKDSAFIAYGATVFEHPDSSKLLAYGLLPYAYNMLIARLEPENSIEVILDGVAMANADVPFLVIGKHETAYGNYLKGKFASFPQIKFIGGIYNIDILNSLRYYSKIYFHGHTVGGTNPSLLEAMASDSLICANDNPFNRYILENDALYFNSAEDVKKHLQEVIYERDLYQLMITNNRTKITKIYDWEIITDQYAQHFKDVKGRLNR</sequence>
<dbReference type="STRING" id="1503925.TH53_08925"/>
<comment type="caution">
    <text evidence="3">The sequence shown here is derived from an EMBL/GenBank/DDBJ whole genome shotgun (WGS) entry which is preliminary data.</text>
</comment>
<dbReference type="Gene3D" id="3.40.50.2000">
    <property type="entry name" value="Glycogen Phosphorylase B"/>
    <property type="match status" value="2"/>
</dbReference>
<reference evidence="3 4" key="1">
    <citation type="submission" date="2015-01" db="EMBL/GenBank/DDBJ databases">
        <title>Draft genome sequence of Pedobacter sp. NL19 isolated from sludge of an effluent treatment pond in an abandoned uranium mine.</title>
        <authorList>
            <person name="Santos T."/>
            <person name="Caetano T."/>
            <person name="Covas C."/>
            <person name="Cruz A."/>
            <person name="Mendo S."/>
        </authorList>
    </citation>
    <scope>NUCLEOTIDE SEQUENCE [LARGE SCALE GENOMIC DNA]</scope>
    <source>
        <strain evidence="3 4">NL19</strain>
    </source>
</reference>
<evidence type="ECO:0000256" key="1">
    <source>
        <dbReference type="ARBA" id="ARBA00022679"/>
    </source>
</evidence>
<feature type="domain" description="DUF1972" evidence="2">
    <location>
        <begin position="3"/>
        <end position="173"/>
    </location>
</feature>
<name>A0A0D0GMX8_9SPHI</name>
<dbReference type="InterPro" id="IPR015393">
    <property type="entry name" value="DUF1972"/>
</dbReference>
<dbReference type="Pfam" id="PF09314">
    <property type="entry name" value="DUF1972"/>
    <property type="match status" value="1"/>
</dbReference>
<dbReference type="PANTHER" id="PTHR46401">
    <property type="entry name" value="GLYCOSYLTRANSFERASE WBBK-RELATED"/>
    <property type="match status" value="1"/>
</dbReference>
<dbReference type="GO" id="GO:0016757">
    <property type="term" value="F:glycosyltransferase activity"/>
    <property type="evidence" value="ECO:0007669"/>
    <property type="project" value="TreeGrafter"/>
</dbReference>
<dbReference type="RefSeq" id="WP_041880850.1">
    <property type="nucleotide sequence ID" value="NZ_CP157278.1"/>
</dbReference>
<protein>
    <submittedName>
        <fullName evidence="3">Glycosyl transferase family 1</fullName>
    </submittedName>
</protein>
<dbReference type="PANTHER" id="PTHR46401:SF2">
    <property type="entry name" value="GLYCOSYLTRANSFERASE WBBK-RELATED"/>
    <property type="match status" value="1"/>
</dbReference>
<dbReference type="EMBL" id="JXRA01000033">
    <property type="protein sequence ID" value="KIO77545.1"/>
    <property type="molecule type" value="Genomic_DNA"/>
</dbReference>
<dbReference type="SUPFAM" id="SSF53756">
    <property type="entry name" value="UDP-Glycosyltransferase/glycogen phosphorylase"/>
    <property type="match status" value="1"/>
</dbReference>
<gene>
    <name evidence="3" type="ORF">TH53_08925</name>
</gene>
<keyword evidence="1 3" id="KW-0808">Transferase</keyword>
<dbReference type="AlphaFoldDB" id="A0A0D0GMX8"/>
<dbReference type="OrthoDB" id="9792269at2"/>
<keyword evidence="4" id="KW-1185">Reference proteome</keyword>
<organism evidence="3 4">
    <name type="scientific">Pedobacter lusitanus</name>
    <dbReference type="NCBI Taxonomy" id="1503925"/>
    <lineage>
        <taxon>Bacteria</taxon>
        <taxon>Pseudomonadati</taxon>
        <taxon>Bacteroidota</taxon>
        <taxon>Sphingobacteriia</taxon>
        <taxon>Sphingobacteriales</taxon>
        <taxon>Sphingobacteriaceae</taxon>
        <taxon>Pedobacter</taxon>
    </lineage>
</organism>